<dbReference type="InterPro" id="IPR011051">
    <property type="entry name" value="RmlC_Cupin_sf"/>
</dbReference>
<evidence type="ECO:0000313" key="2">
    <source>
        <dbReference type="EMBL" id="TKD72248.1"/>
    </source>
</evidence>
<dbReference type="CDD" id="cd20306">
    <property type="entry name" value="cupin_OxDC-like"/>
    <property type="match status" value="1"/>
</dbReference>
<dbReference type="EMBL" id="SWFM01000001">
    <property type="protein sequence ID" value="TKD72248.1"/>
    <property type="molecule type" value="Genomic_DNA"/>
</dbReference>
<dbReference type="Gene3D" id="2.60.120.10">
    <property type="entry name" value="Jelly Rolls"/>
    <property type="match status" value="1"/>
</dbReference>
<accession>A0A4V5PZ16</accession>
<dbReference type="AlphaFoldDB" id="A0A4V5PZ16"/>
<organism evidence="2 3">
    <name type="scientific">Guptibacillus hwajinpoensis</name>
    <dbReference type="NCBI Taxonomy" id="208199"/>
    <lineage>
        <taxon>Bacteria</taxon>
        <taxon>Bacillati</taxon>
        <taxon>Bacillota</taxon>
        <taxon>Bacilli</taxon>
        <taxon>Bacillales</taxon>
        <taxon>Guptibacillaceae</taxon>
        <taxon>Guptibacillus</taxon>
    </lineage>
</organism>
<sequence length="198" mass="22420">MTSPVSGYITDNRNLVGRNGTPDLFYNIEDNLAFERDPENLLYLISSQQMPAMIGGSLGDLRMSKGSIREPHWHTNSWELVYLASGSATVGILDPNNDKVRKYKLKKAGETVFIPMGYLHWISADSDDTQLLLFFNNDRFQTQDGSKMLTQTPLEVYEQAYNIEPKKMKKALEPIEGQGAVVIGPPPSLSRKRNRKRR</sequence>
<evidence type="ECO:0000313" key="3">
    <source>
        <dbReference type="Proteomes" id="UP000310541"/>
    </source>
</evidence>
<dbReference type="Proteomes" id="UP000310541">
    <property type="component" value="Unassembled WGS sequence"/>
</dbReference>
<dbReference type="SUPFAM" id="SSF51182">
    <property type="entry name" value="RmlC-like cupins"/>
    <property type="match status" value="1"/>
</dbReference>
<reference evidence="2 3" key="1">
    <citation type="submission" date="2019-04" db="EMBL/GenBank/DDBJ databases">
        <title>Genome sequence of Bacillus hwajinpoensis strain Y2.</title>
        <authorList>
            <person name="Fair J.L."/>
            <person name="Maclea K.S."/>
        </authorList>
    </citation>
    <scope>NUCLEOTIDE SEQUENCE [LARGE SCALE GENOMIC DNA]</scope>
    <source>
        <strain evidence="2 3">Y2</strain>
    </source>
</reference>
<dbReference type="InterPro" id="IPR014710">
    <property type="entry name" value="RmlC-like_jellyroll"/>
</dbReference>
<proteinExistence type="predicted"/>
<comment type="caution">
    <text evidence="2">The sequence shown here is derived from an EMBL/GenBank/DDBJ whole genome shotgun (WGS) entry which is preliminary data.</text>
</comment>
<feature type="domain" description="Cupin type-1" evidence="1">
    <location>
        <begin position="26"/>
        <end position="169"/>
    </location>
</feature>
<dbReference type="OrthoDB" id="1973590at2"/>
<dbReference type="Pfam" id="PF00190">
    <property type="entry name" value="Cupin_1"/>
    <property type="match status" value="1"/>
</dbReference>
<dbReference type="SMART" id="SM00835">
    <property type="entry name" value="Cupin_1"/>
    <property type="match status" value="1"/>
</dbReference>
<dbReference type="InterPro" id="IPR006045">
    <property type="entry name" value="Cupin_1"/>
</dbReference>
<dbReference type="RefSeq" id="WP_136946099.1">
    <property type="nucleotide sequence ID" value="NZ_SWFM01000001.1"/>
</dbReference>
<evidence type="ECO:0000259" key="1">
    <source>
        <dbReference type="SMART" id="SM00835"/>
    </source>
</evidence>
<gene>
    <name evidence="2" type="ORF">FBF83_05520</name>
</gene>
<name>A0A4V5PZ16_9BACL</name>
<protein>
    <submittedName>
        <fullName evidence="2">Cupin domain-containing protein</fullName>
    </submittedName>
</protein>